<dbReference type="GO" id="GO:0022857">
    <property type="term" value="F:transmembrane transporter activity"/>
    <property type="evidence" value="ECO:0007669"/>
    <property type="project" value="InterPro"/>
</dbReference>
<protein>
    <submittedName>
        <fullName evidence="9">MFS transporter</fullName>
    </submittedName>
</protein>
<feature type="transmembrane region" description="Helical" evidence="7">
    <location>
        <begin position="314"/>
        <end position="335"/>
    </location>
</feature>
<feature type="transmembrane region" description="Helical" evidence="7">
    <location>
        <begin position="245"/>
        <end position="265"/>
    </location>
</feature>
<sequence>MTAREQLPALIPDSAEDRNTQWSAVIVLALATLIIASEMTMAAFALPLISTDFAVAPETTAWVLLAYSLPMVALAIPAGRWADGADIRLVFLLALALVAVASILGAAAPSYAALMVSRVMLGLASALYLAVYMPVVSLTVKRAQRGRAISMVATIMMLGSVALAPLGGWVADHLGWRMVFLVKLPLLVLVLWLGYRVLPRKAGDLTLRQRLPWPDQPMLWETLLIGAALSAVLMAFEVAAQQRLLAASLVTVGVAILFWWSRLAASRTLLTLVRHPGFGLPALSLLLIAALIGLISFTLPFFVVEVMGRGSQTLSLAVLGFVIAGALMSPLAGILADRYGALNIASLGAGLTVLGLLTLLQLDAQASVAGLTARTALVGGSMAIFNAPVMATLMAAAPGDRMGTASGLASVARTLGSIVGPAVAALAWTLSGGGVAGLHSGVLALAAMALVGCVALIWARFHSWLHRAEADA</sequence>
<dbReference type="Proteomes" id="UP000297475">
    <property type="component" value="Unassembled WGS sequence"/>
</dbReference>
<evidence type="ECO:0000313" key="9">
    <source>
        <dbReference type="EMBL" id="TGG90622.1"/>
    </source>
</evidence>
<feature type="transmembrane region" description="Helical" evidence="7">
    <location>
        <begin position="436"/>
        <end position="459"/>
    </location>
</feature>
<dbReference type="PANTHER" id="PTHR42718">
    <property type="entry name" value="MAJOR FACILITATOR SUPERFAMILY MULTIDRUG TRANSPORTER MFSC"/>
    <property type="match status" value="1"/>
</dbReference>
<keyword evidence="5 7" id="KW-1133">Transmembrane helix</keyword>
<dbReference type="RefSeq" id="WP_135484710.1">
    <property type="nucleotide sequence ID" value="NZ_SRMF01000012.1"/>
</dbReference>
<feature type="transmembrane region" description="Helical" evidence="7">
    <location>
        <begin position="24"/>
        <end position="49"/>
    </location>
</feature>
<evidence type="ECO:0000256" key="3">
    <source>
        <dbReference type="ARBA" id="ARBA00022475"/>
    </source>
</evidence>
<feature type="transmembrane region" description="Helical" evidence="7">
    <location>
        <begin position="61"/>
        <end position="82"/>
    </location>
</feature>
<evidence type="ECO:0000256" key="4">
    <source>
        <dbReference type="ARBA" id="ARBA00022692"/>
    </source>
</evidence>
<dbReference type="InterPro" id="IPR011701">
    <property type="entry name" value="MFS"/>
</dbReference>
<dbReference type="AlphaFoldDB" id="A0A4Z0W7E8"/>
<name>A0A4Z0W7E8_9GAMM</name>
<dbReference type="OrthoDB" id="9812221at2"/>
<feature type="transmembrane region" description="Helical" evidence="7">
    <location>
        <begin position="148"/>
        <end position="170"/>
    </location>
</feature>
<feature type="transmembrane region" description="Helical" evidence="7">
    <location>
        <begin position="89"/>
        <end position="109"/>
    </location>
</feature>
<dbReference type="PANTHER" id="PTHR42718:SF46">
    <property type="entry name" value="BLR6921 PROTEIN"/>
    <property type="match status" value="1"/>
</dbReference>
<evidence type="ECO:0000256" key="7">
    <source>
        <dbReference type="SAM" id="Phobius"/>
    </source>
</evidence>
<keyword evidence="2" id="KW-0813">Transport</keyword>
<evidence type="ECO:0000256" key="6">
    <source>
        <dbReference type="ARBA" id="ARBA00023136"/>
    </source>
</evidence>
<feature type="transmembrane region" description="Helical" evidence="7">
    <location>
        <begin position="115"/>
        <end position="136"/>
    </location>
</feature>
<feature type="transmembrane region" description="Helical" evidence="7">
    <location>
        <begin position="219"/>
        <end position="239"/>
    </location>
</feature>
<keyword evidence="3" id="KW-1003">Cell membrane</keyword>
<evidence type="ECO:0000256" key="5">
    <source>
        <dbReference type="ARBA" id="ARBA00022989"/>
    </source>
</evidence>
<gene>
    <name evidence="9" type="ORF">E4656_18020</name>
</gene>
<reference evidence="9 10" key="1">
    <citation type="submission" date="2019-04" db="EMBL/GenBank/DDBJ databases">
        <title>Natronospirillum operosus gen. nov., sp. nov., a haloalkaliphilic satellite isolated from decaying biomass of laboratory culture of cyanobacterium Geitlerinema sp. and proposal of Natronospirillaceae fam. nov. and Saccharospirillaceae fam. nov.</title>
        <authorList>
            <person name="Kevbrin V."/>
            <person name="Boltyanskaya Y."/>
            <person name="Koziaeva V."/>
            <person name="Grouzdev D.S."/>
            <person name="Park M."/>
            <person name="Cho J."/>
        </authorList>
    </citation>
    <scope>NUCLEOTIDE SEQUENCE [LARGE SCALE GENOMIC DNA]</scope>
    <source>
        <strain evidence="9 10">G-116</strain>
    </source>
</reference>
<feature type="transmembrane region" description="Helical" evidence="7">
    <location>
        <begin position="342"/>
        <end position="362"/>
    </location>
</feature>
<comment type="subcellular location">
    <subcellularLocation>
        <location evidence="1">Cell membrane</location>
        <topology evidence="1">Multi-pass membrane protein</topology>
    </subcellularLocation>
</comment>
<organism evidence="9 10">
    <name type="scientific">Natronospirillum operosum</name>
    <dbReference type="NCBI Taxonomy" id="2759953"/>
    <lineage>
        <taxon>Bacteria</taxon>
        <taxon>Pseudomonadati</taxon>
        <taxon>Pseudomonadota</taxon>
        <taxon>Gammaproteobacteria</taxon>
        <taxon>Oceanospirillales</taxon>
        <taxon>Natronospirillaceae</taxon>
        <taxon>Natronospirillum</taxon>
    </lineage>
</organism>
<evidence type="ECO:0000256" key="2">
    <source>
        <dbReference type="ARBA" id="ARBA00022448"/>
    </source>
</evidence>
<feature type="transmembrane region" description="Helical" evidence="7">
    <location>
        <begin position="176"/>
        <end position="198"/>
    </location>
</feature>
<dbReference type="Pfam" id="PF07690">
    <property type="entry name" value="MFS_1"/>
    <property type="match status" value="1"/>
</dbReference>
<dbReference type="InterPro" id="IPR020846">
    <property type="entry name" value="MFS_dom"/>
</dbReference>
<keyword evidence="4 7" id="KW-0812">Transmembrane</keyword>
<feature type="transmembrane region" description="Helical" evidence="7">
    <location>
        <begin position="408"/>
        <end position="430"/>
    </location>
</feature>
<dbReference type="Gene3D" id="1.20.1250.20">
    <property type="entry name" value="MFS general substrate transporter like domains"/>
    <property type="match status" value="2"/>
</dbReference>
<dbReference type="EMBL" id="SRMF01000012">
    <property type="protein sequence ID" value="TGG90622.1"/>
    <property type="molecule type" value="Genomic_DNA"/>
</dbReference>
<evidence type="ECO:0000259" key="8">
    <source>
        <dbReference type="PROSITE" id="PS50850"/>
    </source>
</evidence>
<keyword evidence="10" id="KW-1185">Reference proteome</keyword>
<dbReference type="GO" id="GO:0005886">
    <property type="term" value="C:plasma membrane"/>
    <property type="evidence" value="ECO:0007669"/>
    <property type="project" value="UniProtKB-SubCell"/>
</dbReference>
<keyword evidence="6 7" id="KW-0472">Membrane</keyword>
<feature type="transmembrane region" description="Helical" evidence="7">
    <location>
        <begin position="374"/>
        <end position="396"/>
    </location>
</feature>
<evidence type="ECO:0000256" key="1">
    <source>
        <dbReference type="ARBA" id="ARBA00004651"/>
    </source>
</evidence>
<feature type="domain" description="Major facilitator superfamily (MFS) profile" evidence="8">
    <location>
        <begin position="24"/>
        <end position="464"/>
    </location>
</feature>
<feature type="transmembrane region" description="Helical" evidence="7">
    <location>
        <begin position="277"/>
        <end position="302"/>
    </location>
</feature>
<comment type="caution">
    <text evidence="9">The sequence shown here is derived from an EMBL/GenBank/DDBJ whole genome shotgun (WGS) entry which is preliminary data.</text>
</comment>
<evidence type="ECO:0000313" key="10">
    <source>
        <dbReference type="Proteomes" id="UP000297475"/>
    </source>
</evidence>
<dbReference type="InterPro" id="IPR036259">
    <property type="entry name" value="MFS_trans_sf"/>
</dbReference>
<proteinExistence type="predicted"/>
<dbReference type="PROSITE" id="PS50850">
    <property type="entry name" value="MFS"/>
    <property type="match status" value="1"/>
</dbReference>
<dbReference type="SUPFAM" id="SSF103473">
    <property type="entry name" value="MFS general substrate transporter"/>
    <property type="match status" value="1"/>
</dbReference>
<accession>A0A4Z0W7E8</accession>